<feature type="compositionally biased region" description="Low complexity" evidence="1">
    <location>
        <begin position="24"/>
        <end position="43"/>
    </location>
</feature>
<evidence type="ECO:0000313" key="4">
    <source>
        <dbReference type="EMBL" id="GJS98220.1"/>
    </source>
</evidence>
<keyword evidence="5" id="KW-1185">Reference proteome</keyword>
<evidence type="ECO:0000313" key="5">
    <source>
        <dbReference type="Proteomes" id="UP001151760"/>
    </source>
</evidence>
<dbReference type="PANTHER" id="PTHR11439">
    <property type="entry name" value="GAG-POL-RELATED RETROTRANSPOSON"/>
    <property type="match status" value="1"/>
</dbReference>
<dbReference type="SUPFAM" id="SSF56672">
    <property type="entry name" value="DNA/RNA polymerases"/>
    <property type="match status" value="1"/>
</dbReference>
<keyword evidence="2" id="KW-0812">Transmembrane</keyword>
<protein>
    <submittedName>
        <fullName evidence="4">Ribonuclease H-like domain-containing protein</fullName>
    </submittedName>
</protein>
<dbReference type="CDD" id="cd09272">
    <property type="entry name" value="RNase_HI_RT_Ty1"/>
    <property type="match status" value="1"/>
</dbReference>
<evidence type="ECO:0000256" key="1">
    <source>
        <dbReference type="SAM" id="MobiDB-lite"/>
    </source>
</evidence>
<gene>
    <name evidence="4" type="ORF">Tco_0819390</name>
</gene>
<dbReference type="PANTHER" id="PTHR11439:SF495">
    <property type="entry name" value="REVERSE TRANSCRIPTASE, RNA-DEPENDENT DNA POLYMERASE-RELATED"/>
    <property type="match status" value="1"/>
</dbReference>
<keyword evidence="2" id="KW-0472">Membrane</keyword>
<feature type="transmembrane region" description="Helical" evidence="2">
    <location>
        <begin position="531"/>
        <end position="553"/>
    </location>
</feature>
<dbReference type="Proteomes" id="UP001151760">
    <property type="component" value="Unassembled WGS sequence"/>
</dbReference>
<dbReference type="InterPro" id="IPR013103">
    <property type="entry name" value="RVT_2"/>
</dbReference>
<reference evidence="4" key="2">
    <citation type="submission" date="2022-01" db="EMBL/GenBank/DDBJ databases">
        <authorList>
            <person name="Yamashiro T."/>
            <person name="Shiraishi A."/>
            <person name="Satake H."/>
            <person name="Nakayama K."/>
        </authorList>
    </citation>
    <scope>NUCLEOTIDE SEQUENCE</scope>
</reference>
<reference evidence="4" key="1">
    <citation type="journal article" date="2022" name="Int. J. Mol. Sci.">
        <title>Draft Genome of Tanacetum Coccineum: Genomic Comparison of Closely Related Tanacetum-Family Plants.</title>
        <authorList>
            <person name="Yamashiro T."/>
            <person name="Shiraishi A."/>
            <person name="Nakayama K."/>
            <person name="Satake H."/>
        </authorList>
    </citation>
    <scope>NUCLEOTIDE SEQUENCE</scope>
</reference>
<organism evidence="4 5">
    <name type="scientific">Tanacetum coccineum</name>
    <dbReference type="NCBI Taxonomy" id="301880"/>
    <lineage>
        <taxon>Eukaryota</taxon>
        <taxon>Viridiplantae</taxon>
        <taxon>Streptophyta</taxon>
        <taxon>Embryophyta</taxon>
        <taxon>Tracheophyta</taxon>
        <taxon>Spermatophyta</taxon>
        <taxon>Magnoliopsida</taxon>
        <taxon>eudicotyledons</taxon>
        <taxon>Gunneridae</taxon>
        <taxon>Pentapetalae</taxon>
        <taxon>asterids</taxon>
        <taxon>campanulids</taxon>
        <taxon>Asterales</taxon>
        <taxon>Asteraceae</taxon>
        <taxon>Asteroideae</taxon>
        <taxon>Anthemideae</taxon>
        <taxon>Anthemidinae</taxon>
        <taxon>Tanacetum</taxon>
    </lineage>
</organism>
<proteinExistence type="predicted"/>
<name>A0ABQ5A6F0_9ASTR</name>
<dbReference type="Pfam" id="PF07727">
    <property type="entry name" value="RVT_2"/>
    <property type="match status" value="1"/>
</dbReference>
<dbReference type="InterPro" id="IPR043502">
    <property type="entry name" value="DNA/RNA_pol_sf"/>
</dbReference>
<evidence type="ECO:0000259" key="3">
    <source>
        <dbReference type="Pfam" id="PF07727"/>
    </source>
</evidence>
<sequence length="648" mass="70156">MLFRDPAGIDSAVRDPAGIISAGGVSAGSPSAGSDPAGGNPAGTFQPAGSFDPAALGDPAVSTSVSADFIPVHADASTLPPGQVLGSSETQQRIPAPAVEVNPVPTKRVNTIHPQSQILGDLASPVMTRSRAQKSKFGEIRTNFIAKALDILIGYAMQEEMQHHISKLVAQGHRQEEGIDYDELDVKSAFLYGEIEEEVYVTQPKGFEDLTSQSMLQSGLKRLRGTIDKTLFIKKDSRDILLVQVYVDDIIFGSTNKAWCDDFEVLMKGEFEMSAMGEMNFFLGLQVKQLPDGIFISQDKYVKDMLTKFDMESVRTATTPYEAAKTKLKDETDPPVNVHLYRSMIGSLMYLTASRPDIMFAVSACSRHQVTPLTSHLNACKKQTIVATSSTEAEYVAAASCCAQVLWIQNQLLDYGFNFMNTKIFIDNQSTICIVKNPVFHQRTKHIEIRHHFIRDANEKNLIQVLKIHTDDNVADLLTKAFDGPKICVSGGPYWDGESLFRELRGGLVSAGSTMVLLVANPSSWDDDFSAGSTMILLVVILPAGCLVSAVILPAGRMVSAGCTMVLLVVILPAGCFGVCSCCLHGFCCWELFLLAEYIHAAGVVYAANTSIQAADYLILAGCWVSATSHLVSAGSLHSCWCNNVSAA</sequence>
<accession>A0ABQ5A6F0</accession>
<comment type="caution">
    <text evidence="4">The sequence shown here is derived from an EMBL/GenBank/DDBJ whole genome shotgun (WGS) entry which is preliminary data.</text>
</comment>
<dbReference type="EMBL" id="BQNB010012026">
    <property type="protein sequence ID" value="GJS98220.1"/>
    <property type="molecule type" value="Genomic_DNA"/>
</dbReference>
<keyword evidence="2" id="KW-1133">Transmembrane helix</keyword>
<feature type="transmembrane region" description="Helical" evidence="2">
    <location>
        <begin position="565"/>
        <end position="587"/>
    </location>
</feature>
<feature type="region of interest" description="Disordered" evidence="1">
    <location>
        <begin position="24"/>
        <end position="56"/>
    </location>
</feature>
<feature type="domain" description="Reverse transcriptase Ty1/copia-type" evidence="3">
    <location>
        <begin position="225"/>
        <end position="322"/>
    </location>
</feature>
<evidence type="ECO:0000256" key="2">
    <source>
        <dbReference type="SAM" id="Phobius"/>
    </source>
</evidence>